<dbReference type="PANTHER" id="PTHR45453:SF1">
    <property type="entry name" value="PHOSPHATE REGULON SENSOR PROTEIN PHOR"/>
    <property type="match status" value="1"/>
</dbReference>
<dbReference type="GO" id="GO:0016036">
    <property type="term" value="P:cellular response to phosphate starvation"/>
    <property type="evidence" value="ECO:0007669"/>
    <property type="project" value="TreeGrafter"/>
</dbReference>
<dbReference type="Gene3D" id="1.10.287.130">
    <property type="match status" value="1"/>
</dbReference>
<keyword evidence="7" id="KW-0902">Two-component regulatory system</keyword>
<evidence type="ECO:0000256" key="3">
    <source>
        <dbReference type="ARBA" id="ARBA00012438"/>
    </source>
</evidence>
<dbReference type="CDD" id="cd00075">
    <property type="entry name" value="HATPase"/>
    <property type="match status" value="1"/>
</dbReference>
<dbReference type="GO" id="GO:0005886">
    <property type="term" value="C:plasma membrane"/>
    <property type="evidence" value="ECO:0007669"/>
    <property type="project" value="TreeGrafter"/>
</dbReference>
<dbReference type="SUPFAM" id="SSF55874">
    <property type="entry name" value="ATPase domain of HSP90 chaperone/DNA topoisomerase II/histidine kinase"/>
    <property type="match status" value="1"/>
</dbReference>
<keyword evidence="11" id="KW-1185">Reference proteome</keyword>
<evidence type="ECO:0000256" key="7">
    <source>
        <dbReference type="ARBA" id="ARBA00023012"/>
    </source>
</evidence>
<comment type="subcellular location">
    <subcellularLocation>
        <location evidence="2">Membrane</location>
    </subcellularLocation>
</comment>
<evidence type="ECO:0000313" key="11">
    <source>
        <dbReference type="Proteomes" id="UP000215383"/>
    </source>
</evidence>
<reference evidence="10 11" key="1">
    <citation type="submission" date="2017-06" db="EMBL/GenBank/DDBJ databases">
        <authorList>
            <consortium name="Pathogen Informatics"/>
        </authorList>
    </citation>
    <scope>NUCLEOTIDE SEQUENCE [LARGE SCALE GENOMIC DNA]</scope>
    <source>
        <strain evidence="10 11">NCTC10570</strain>
    </source>
</reference>
<evidence type="ECO:0000256" key="2">
    <source>
        <dbReference type="ARBA" id="ARBA00004370"/>
    </source>
</evidence>
<dbReference type="AlphaFoldDB" id="A0A239TSY6"/>
<dbReference type="GO" id="GO:0000155">
    <property type="term" value="F:phosphorelay sensor kinase activity"/>
    <property type="evidence" value="ECO:0007669"/>
    <property type="project" value="InterPro"/>
</dbReference>
<dbReference type="EC" id="2.7.13.3" evidence="3"/>
<keyword evidence="8" id="KW-1133">Transmembrane helix</keyword>
<keyword evidence="5 10" id="KW-0808">Transferase</keyword>
<evidence type="ECO:0000313" key="10">
    <source>
        <dbReference type="EMBL" id="SNV01101.1"/>
    </source>
</evidence>
<evidence type="ECO:0000256" key="6">
    <source>
        <dbReference type="ARBA" id="ARBA00022777"/>
    </source>
</evidence>
<evidence type="ECO:0000259" key="9">
    <source>
        <dbReference type="PROSITE" id="PS50109"/>
    </source>
</evidence>
<name>A0A239TSY6_9FIRM</name>
<dbReference type="Pfam" id="PF00512">
    <property type="entry name" value="HisKA"/>
    <property type="match status" value="1"/>
</dbReference>
<protein>
    <recommendedName>
        <fullName evidence="3">histidine kinase</fullName>
        <ecNumber evidence="3">2.7.13.3</ecNumber>
    </recommendedName>
</protein>
<feature type="transmembrane region" description="Helical" evidence="8">
    <location>
        <begin position="12"/>
        <end position="36"/>
    </location>
</feature>
<dbReference type="PROSITE" id="PS50109">
    <property type="entry name" value="HIS_KIN"/>
    <property type="match status" value="1"/>
</dbReference>
<dbReference type="SMART" id="SM00388">
    <property type="entry name" value="HisKA"/>
    <property type="match status" value="1"/>
</dbReference>
<dbReference type="InterPro" id="IPR050351">
    <property type="entry name" value="BphY/WalK/GraS-like"/>
</dbReference>
<dbReference type="PANTHER" id="PTHR45453">
    <property type="entry name" value="PHOSPHATE REGULON SENSOR PROTEIN PHOR"/>
    <property type="match status" value="1"/>
</dbReference>
<dbReference type="EMBL" id="LT906446">
    <property type="protein sequence ID" value="SNV01101.1"/>
    <property type="molecule type" value="Genomic_DNA"/>
</dbReference>
<evidence type="ECO:0000256" key="5">
    <source>
        <dbReference type="ARBA" id="ARBA00022679"/>
    </source>
</evidence>
<dbReference type="InterPro" id="IPR036097">
    <property type="entry name" value="HisK_dim/P_sf"/>
</dbReference>
<comment type="catalytic activity">
    <reaction evidence="1">
        <text>ATP + protein L-histidine = ADP + protein N-phospho-L-histidine.</text>
        <dbReference type="EC" id="2.7.13.3"/>
    </reaction>
</comment>
<accession>A0A239TSY6</accession>
<dbReference type="SUPFAM" id="SSF47384">
    <property type="entry name" value="Homodimeric domain of signal transducing histidine kinase"/>
    <property type="match status" value="1"/>
</dbReference>
<feature type="domain" description="Histidine kinase" evidence="9">
    <location>
        <begin position="210"/>
        <end position="420"/>
    </location>
</feature>
<dbReference type="InterPro" id="IPR003594">
    <property type="entry name" value="HATPase_dom"/>
</dbReference>
<keyword evidence="4" id="KW-0597">Phosphoprotein</keyword>
<gene>
    <name evidence="10" type="primary">tcrY</name>
    <name evidence="10" type="ORF">SAMEA4364220_01382</name>
</gene>
<dbReference type="CDD" id="cd00082">
    <property type="entry name" value="HisKA"/>
    <property type="match status" value="1"/>
</dbReference>
<organism evidence="10 11">
    <name type="scientific">Megamonas hypermegale</name>
    <dbReference type="NCBI Taxonomy" id="158847"/>
    <lineage>
        <taxon>Bacteria</taxon>
        <taxon>Bacillati</taxon>
        <taxon>Bacillota</taxon>
        <taxon>Negativicutes</taxon>
        <taxon>Selenomonadales</taxon>
        <taxon>Selenomonadaceae</taxon>
        <taxon>Megamonas</taxon>
    </lineage>
</organism>
<dbReference type="SMART" id="SM00387">
    <property type="entry name" value="HATPase_c"/>
    <property type="match status" value="1"/>
</dbReference>
<dbReference type="eggNOG" id="COG0642">
    <property type="taxonomic scope" value="Bacteria"/>
</dbReference>
<dbReference type="GO" id="GO:0004721">
    <property type="term" value="F:phosphoprotein phosphatase activity"/>
    <property type="evidence" value="ECO:0007669"/>
    <property type="project" value="TreeGrafter"/>
</dbReference>
<dbReference type="Proteomes" id="UP000215383">
    <property type="component" value="Chromosome 1"/>
</dbReference>
<evidence type="ECO:0000256" key="4">
    <source>
        <dbReference type="ARBA" id="ARBA00022553"/>
    </source>
</evidence>
<dbReference type="RefSeq" id="WP_027889444.1">
    <property type="nucleotide sequence ID" value="NZ_CALXYH010000001.1"/>
</dbReference>
<proteinExistence type="predicted"/>
<sequence>MNVIRRLRRKFILISTTTVIIIVVGVLGLVNTIAYMRVYTHIESNLMYLAQNNKNLMPKEMLQNSNSLFGEIDWSENTPDFPYQIRFFSLLMEENGQIKELNLKNIAAFTEKEAIEYASFVLNSGRTTGFFKKDRATYAFLITENKNNDVAIVIMDCTPDISIVEDFMRVSITLGCLSTLLYVIILAILSNFAIKPFVRNVENQKRFITNAGHELKTPIAIISANTEAMELINGKNQWTESILKQVRRLSKMINDLIILAKVGEKTESEIIFTKINFSEIAIEVVKSFEQMAIEQKKQLEYKIEPDVFIKSEGKCLYELINILVDNAVKYCDDGGSVQTELITKKKEVILSVSNNYADGKNVDYSRFFERFYRGDISHSSEKAGYGIGLSIANELVQLLKGKIQVKYIDGRIIFTIKFNL</sequence>
<dbReference type="Pfam" id="PF02518">
    <property type="entry name" value="HATPase_c"/>
    <property type="match status" value="1"/>
</dbReference>
<dbReference type="InterPro" id="IPR003661">
    <property type="entry name" value="HisK_dim/P_dom"/>
</dbReference>
<dbReference type="InterPro" id="IPR005467">
    <property type="entry name" value="His_kinase_dom"/>
</dbReference>
<dbReference type="InterPro" id="IPR036890">
    <property type="entry name" value="HATPase_C_sf"/>
</dbReference>
<dbReference type="Gene3D" id="3.30.565.10">
    <property type="entry name" value="Histidine kinase-like ATPase, C-terminal domain"/>
    <property type="match status" value="1"/>
</dbReference>
<keyword evidence="8" id="KW-0812">Transmembrane</keyword>
<evidence type="ECO:0000256" key="8">
    <source>
        <dbReference type="SAM" id="Phobius"/>
    </source>
</evidence>
<evidence type="ECO:0000256" key="1">
    <source>
        <dbReference type="ARBA" id="ARBA00000085"/>
    </source>
</evidence>
<feature type="transmembrane region" description="Helical" evidence="8">
    <location>
        <begin position="172"/>
        <end position="194"/>
    </location>
</feature>
<keyword evidence="8" id="KW-0472">Membrane</keyword>
<dbReference type="GeneID" id="78507381"/>
<keyword evidence="6 10" id="KW-0418">Kinase</keyword>